<dbReference type="EMBL" id="CM047902">
    <property type="protein sequence ID" value="KAJ0095132.1"/>
    <property type="molecule type" value="Genomic_DNA"/>
</dbReference>
<gene>
    <name evidence="1" type="ORF">Patl1_15170</name>
</gene>
<evidence type="ECO:0000313" key="2">
    <source>
        <dbReference type="Proteomes" id="UP001164250"/>
    </source>
</evidence>
<protein>
    <submittedName>
        <fullName evidence="1">Uncharacterized protein</fullName>
    </submittedName>
</protein>
<evidence type="ECO:0000313" key="1">
    <source>
        <dbReference type="EMBL" id="KAJ0095132.1"/>
    </source>
</evidence>
<proteinExistence type="predicted"/>
<organism evidence="1 2">
    <name type="scientific">Pistacia atlantica</name>
    <dbReference type="NCBI Taxonomy" id="434234"/>
    <lineage>
        <taxon>Eukaryota</taxon>
        <taxon>Viridiplantae</taxon>
        <taxon>Streptophyta</taxon>
        <taxon>Embryophyta</taxon>
        <taxon>Tracheophyta</taxon>
        <taxon>Spermatophyta</taxon>
        <taxon>Magnoliopsida</taxon>
        <taxon>eudicotyledons</taxon>
        <taxon>Gunneridae</taxon>
        <taxon>Pentapetalae</taxon>
        <taxon>rosids</taxon>
        <taxon>malvids</taxon>
        <taxon>Sapindales</taxon>
        <taxon>Anacardiaceae</taxon>
        <taxon>Pistacia</taxon>
    </lineage>
</organism>
<reference evidence="2" key="1">
    <citation type="journal article" date="2023" name="G3 (Bethesda)">
        <title>Genome assembly and association tests identify interacting loci associated with vigor, precocity, and sex in interspecific pistachio rootstocks.</title>
        <authorList>
            <person name="Palmer W."/>
            <person name="Jacygrad E."/>
            <person name="Sagayaradj S."/>
            <person name="Cavanaugh K."/>
            <person name="Han R."/>
            <person name="Bertier L."/>
            <person name="Beede B."/>
            <person name="Kafkas S."/>
            <person name="Golino D."/>
            <person name="Preece J."/>
            <person name="Michelmore R."/>
        </authorList>
    </citation>
    <scope>NUCLEOTIDE SEQUENCE [LARGE SCALE GENOMIC DNA]</scope>
</reference>
<accession>A0ACC1B8A2</accession>
<name>A0ACC1B8A2_9ROSI</name>
<comment type="caution">
    <text evidence="1">The sequence shown here is derived from an EMBL/GenBank/DDBJ whole genome shotgun (WGS) entry which is preliminary data.</text>
</comment>
<dbReference type="Proteomes" id="UP001164250">
    <property type="component" value="Chromosome 6"/>
</dbReference>
<keyword evidence="2" id="KW-1185">Reference proteome</keyword>
<sequence length="300" mass="34380">MRREEPSALSNFLLSLLIFLFISETQAGNLQPACSSSCGDITNISYPFRLKSDPVECELLILTWPMEAAAFQASGDSAYKRLPCLSDQSDNVYVNIGGYREEISDLPESSYCSFISMVPILHADVIRPSYEVIQNLLKFGFDVRWSIGCRDCIKVDGYCKSNRCYMRPLDGLEELLLYYPKFMVQLLAPFYLGYHWKPELIVPGEMFGIDIFIILRVFEFFFDTWLAVIGDRVEIFLHNQQSWMLKRYSYSEIVAITNHFKEELGQGGFGSVYKGQLHSGSLTAVKVLKNSNFNVERIYQ</sequence>